<evidence type="ECO:0000313" key="4">
    <source>
        <dbReference type="Proteomes" id="UP000034883"/>
    </source>
</evidence>
<dbReference type="InterPro" id="IPR003886">
    <property type="entry name" value="NIDO_dom"/>
</dbReference>
<evidence type="ECO:0000259" key="2">
    <source>
        <dbReference type="PROSITE" id="PS51220"/>
    </source>
</evidence>
<feature type="region of interest" description="Disordered" evidence="1">
    <location>
        <begin position="18"/>
        <end position="49"/>
    </location>
</feature>
<dbReference type="Pfam" id="PF06119">
    <property type="entry name" value="NIDO"/>
    <property type="match status" value="1"/>
</dbReference>
<gene>
    <name evidence="3" type="ORF">DB32_004642</name>
</gene>
<dbReference type="EMBL" id="CP011125">
    <property type="protein sequence ID" value="AKF07493.1"/>
    <property type="molecule type" value="Genomic_DNA"/>
</dbReference>
<sequence>MLAAPLVLFGCGESHAPEDDAGAAAHDASSDERDASAPPSDTGVEPSSCLPGTIETTSCGRCGTTDRFCDVSGTWTQGECRDEGVCVPGDARETPCGNCGTQTERCSDACEWTPPSACTGEGECAPGATTRTDEGCEPGGMRDAVCNAACTFEPIGECEGRCDTPGTIEHVPCGTMCGTVERFCTTDHRWMYEECVEAGVCVPGTTETAPCGRCGTQTQRCNSTCEWVPSSECTGQGECLPGSTTYSSTGCGADEARLLTCDDACGYQAGPCVVTRTGLLEGLGAPEGVVAVGDDGSSPAIDLSAAFPSGLTLYGTTYTTLFVNNNGNLSFGGALSTFTPEFPRATAPSPRTALIAPFWGDVDTRGGGRPASNDVHWDIDGSRFVATWRLVGYYNSHVDRLNSFQVVLTNRSDVAPGDFDVEFRYAQCQWTSGDASGGTGGLGGDEASAGFEAGNTIDYLALPGSGTPTVLDLCTTSNVGPPGLWRFQVRGGVPR</sequence>
<dbReference type="STRING" id="927083.DB32_004642"/>
<accession>A0A0F6W4T1</accession>
<protein>
    <submittedName>
        <fullName evidence="3">Alpha-tectorin</fullName>
    </submittedName>
</protein>
<dbReference type="Proteomes" id="UP000034883">
    <property type="component" value="Chromosome"/>
</dbReference>
<keyword evidence="4" id="KW-1185">Reference proteome</keyword>
<evidence type="ECO:0000256" key="1">
    <source>
        <dbReference type="SAM" id="MobiDB-lite"/>
    </source>
</evidence>
<dbReference type="InterPro" id="IPR051495">
    <property type="entry name" value="Epithelial_Barrier/Signaling"/>
</dbReference>
<dbReference type="SMART" id="SM00539">
    <property type="entry name" value="NIDO"/>
    <property type="match status" value="1"/>
</dbReference>
<name>A0A0F6W4T1_9BACT</name>
<dbReference type="AlphaFoldDB" id="A0A0F6W4T1"/>
<dbReference type="KEGG" id="samy:DB32_004642"/>
<dbReference type="GO" id="GO:0007160">
    <property type="term" value="P:cell-matrix adhesion"/>
    <property type="evidence" value="ECO:0007669"/>
    <property type="project" value="InterPro"/>
</dbReference>
<dbReference type="PROSITE" id="PS51220">
    <property type="entry name" value="NIDO"/>
    <property type="match status" value="1"/>
</dbReference>
<organism evidence="3 4">
    <name type="scientific">Sandaracinus amylolyticus</name>
    <dbReference type="NCBI Taxonomy" id="927083"/>
    <lineage>
        <taxon>Bacteria</taxon>
        <taxon>Pseudomonadati</taxon>
        <taxon>Myxococcota</taxon>
        <taxon>Polyangia</taxon>
        <taxon>Polyangiales</taxon>
        <taxon>Sandaracinaceae</taxon>
        <taxon>Sandaracinus</taxon>
    </lineage>
</organism>
<dbReference type="PANTHER" id="PTHR13802:SF59">
    <property type="entry name" value="SUSHI DOMAIN-CONTAINING PROTEIN 2"/>
    <property type="match status" value="1"/>
</dbReference>
<evidence type="ECO:0000313" key="3">
    <source>
        <dbReference type="EMBL" id="AKF07493.1"/>
    </source>
</evidence>
<dbReference type="PANTHER" id="PTHR13802">
    <property type="entry name" value="MUCIN 4-RELATED"/>
    <property type="match status" value="1"/>
</dbReference>
<reference evidence="3 4" key="1">
    <citation type="submission" date="2015-03" db="EMBL/GenBank/DDBJ databases">
        <title>Genome assembly of Sandaracinus amylolyticus DSM 53668.</title>
        <authorList>
            <person name="Sharma G."/>
            <person name="Subramanian S."/>
        </authorList>
    </citation>
    <scope>NUCLEOTIDE SEQUENCE [LARGE SCALE GENOMIC DNA]</scope>
    <source>
        <strain evidence="3 4">DSM 53668</strain>
    </source>
</reference>
<feature type="domain" description="NIDO" evidence="2">
    <location>
        <begin position="357"/>
        <end position="492"/>
    </location>
</feature>
<proteinExistence type="predicted"/>